<dbReference type="GO" id="GO:0004842">
    <property type="term" value="F:ubiquitin-protein transferase activity"/>
    <property type="evidence" value="ECO:0007669"/>
    <property type="project" value="InterPro"/>
</dbReference>
<dbReference type="EMBL" id="BMAR01000007">
    <property type="protein sequence ID" value="GFR44211.1"/>
    <property type="molecule type" value="Genomic_DNA"/>
</dbReference>
<name>A0AAD3HKR5_9CHLO</name>
<keyword evidence="3" id="KW-1185">Reference proteome</keyword>
<dbReference type="Proteomes" id="UP001054857">
    <property type="component" value="Unassembled WGS sequence"/>
</dbReference>
<dbReference type="InterPro" id="IPR003613">
    <property type="entry name" value="Ubox_domain"/>
</dbReference>
<dbReference type="AlphaFoldDB" id="A0AAD3HKR5"/>
<protein>
    <recommendedName>
        <fullName evidence="1">U-box domain-containing protein</fullName>
    </recommendedName>
</protein>
<evidence type="ECO:0000313" key="3">
    <source>
        <dbReference type="Proteomes" id="UP001054857"/>
    </source>
</evidence>
<dbReference type="PANTHER" id="PTHR46573">
    <property type="entry name" value="WD REPEAT, SAM AND U-BOX DOMAIN-CONTAINING PROTEIN 1"/>
    <property type="match status" value="1"/>
</dbReference>
<reference evidence="2 3" key="1">
    <citation type="journal article" date="2021" name="Sci. Rep.">
        <title>Genome sequencing of the multicellular alga Astrephomene provides insights into convergent evolution of germ-soma differentiation.</title>
        <authorList>
            <person name="Yamashita S."/>
            <person name="Yamamoto K."/>
            <person name="Matsuzaki R."/>
            <person name="Suzuki S."/>
            <person name="Yamaguchi H."/>
            <person name="Hirooka S."/>
            <person name="Minakuchi Y."/>
            <person name="Miyagishima S."/>
            <person name="Kawachi M."/>
            <person name="Toyoda A."/>
            <person name="Nozaki H."/>
        </authorList>
    </citation>
    <scope>NUCLEOTIDE SEQUENCE [LARGE SCALE GENOMIC DNA]</scope>
    <source>
        <strain evidence="2 3">NIES-4017</strain>
    </source>
</reference>
<dbReference type="GO" id="GO:0016567">
    <property type="term" value="P:protein ubiquitination"/>
    <property type="evidence" value="ECO:0007669"/>
    <property type="project" value="InterPro"/>
</dbReference>
<proteinExistence type="predicted"/>
<dbReference type="InterPro" id="IPR052085">
    <property type="entry name" value="WD-SAM-U-box"/>
</dbReference>
<dbReference type="Pfam" id="PF04564">
    <property type="entry name" value="U-box"/>
    <property type="match status" value="1"/>
</dbReference>
<comment type="caution">
    <text evidence="2">The sequence shown here is derived from an EMBL/GenBank/DDBJ whole genome shotgun (WGS) entry which is preliminary data.</text>
</comment>
<dbReference type="SMART" id="SM00504">
    <property type="entry name" value="Ubox"/>
    <property type="match status" value="1"/>
</dbReference>
<evidence type="ECO:0000259" key="1">
    <source>
        <dbReference type="PROSITE" id="PS51698"/>
    </source>
</evidence>
<dbReference type="InterPro" id="IPR013083">
    <property type="entry name" value="Znf_RING/FYVE/PHD"/>
</dbReference>
<dbReference type="Gene3D" id="3.30.40.10">
    <property type="entry name" value="Zinc/RING finger domain, C3HC4 (zinc finger)"/>
    <property type="match status" value="1"/>
</dbReference>
<gene>
    <name evidence="2" type="ORF">Agub_g5394</name>
</gene>
<dbReference type="PROSITE" id="PS51698">
    <property type="entry name" value="U_BOX"/>
    <property type="match status" value="1"/>
</dbReference>
<feature type="domain" description="U-box" evidence="1">
    <location>
        <begin position="95"/>
        <end position="167"/>
    </location>
</feature>
<dbReference type="SUPFAM" id="SSF57850">
    <property type="entry name" value="RING/U-box"/>
    <property type="match status" value="1"/>
</dbReference>
<organism evidence="2 3">
    <name type="scientific">Astrephomene gubernaculifera</name>
    <dbReference type="NCBI Taxonomy" id="47775"/>
    <lineage>
        <taxon>Eukaryota</taxon>
        <taxon>Viridiplantae</taxon>
        <taxon>Chlorophyta</taxon>
        <taxon>core chlorophytes</taxon>
        <taxon>Chlorophyceae</taxon>
        <taxon>CS clade</taxon>
        <taxon>Chlamydomonadales</taxon>
        <taxon>Astrephomenaceae</taxon>
        <taxon>Astrephomene</taxon>
    </lineage>
</organism>
<sequence>MAGAWTESEVFQLTMQAGIETVISAKGKTIKVFHRAGFRKLADIYPPQGQEDVVREVARQMAVEDGTEDLGYWRAMGTRCVTVIRRVRSAEAAPIVPDHFICPITNVLMEDPVITSAGITYERYAIERALAKDQRDPIARMPISPELIPNRALQDAIEHYNMHFHRYAVPPRVPAWAL</sequence>
<accession>A0AAD3HKR5</accession>
<evidence type="ECO:0000313" key="2">
    <source>
        <dbReference type="EMBL" id="GFR44211.1"/>
    </source>
</evidence>
<dbReference type="PANTHER" id="PTHR46573:SF1">
    <property type="entry name" value="WD REPEAT, SAM AND U-BOX DOMAIN-CONTAINING PROTEIN 1"/>
    <property type="match status" value="1"/>
</dbReference>